<dbReference type="RefSeq" id="WP_163654844.1">
    <property type="nucleotide sequence ID" value="NZ_JAAGRN010000006.1"/>
</dbReference>
<dbReference type="NCBIfam" id="TIGR00976">
    <property type="entry name" value="CocE_NonD"/>
    <property type="match status" value="1"/>
</dbReference>
<dbReference type="Pfam" id="PF08530">
    <property type="entry name" value="PepX_C"/>
    <property type="match status" value="1"/>
</dbReference>
<dbReference type="Gene3D" id="2.60.120.260">
    <property type="entry name" value="Galactose-binding domain-like"/>
    <property type="match status" value="1"/>
</dbReference>
<gene>
    <name evidence="2" type="ORF">G3I67_09885</name>
</gene>
<proteinExistence type="predicted"/>
<feature type="domain" description="Xaa-Pro dipeptidyl-peptidase C-terminal" evidence="1">
    <location>
        <begin position="26"/>
        <end position="245"/>
    </location>
</feature>
<dbReference type="EMBL" id="JAAGRN010000006">
    <property type="protein sequence ID" value="NDY83541.1"/>
    <property type="molecule type" value="Genomic_DNA"/>
</dbReference>
<sequence length="261" mass="30056">MNNTKITFVPKTCEERLAFNQRADDLKKIADQQEARLRKEVLPTYDAYPFESPVEHDDIVIERVMMPMRDNICLRSYAVRSLEGLNIWHFNHYMGDRHAIETRDDVLVYTTAVLQDDVEVTGIIEATLYAASSAPDTDFMVNLIDVYPDGHTQFLTHGVMRVTYREGLHERKLIEPGRIYKYEFKLQPIGVKFQKGHRMRVEITSSEMDKYARNQNVADAPGTTANVAIAHQTIYHGREYPSKLVLPMIPSSGFYDFGKGY</sequence>
<reference evidence="2" key="1">
    <citation type="submission" date="2020-02" db="EMBL/GenBank/DDBJ databases">
        <authorList>
            <person name="Chen W.-M."/>
        </authorList>
    </citation>
    <scope>NUCLEOTIDE SEQUENCE</scope>
    <source>
        <strain evidence="2">NBD-18</strain>
    </source>
</reference>
<dbReference type="InterPro" id="IPR013736">
    <property type="entry name" value="Xaa-Pro_dipept_C"/>
</dbReference>
<dbReference type="SMART" id="SM00939">
    <property type="entry name" value="PepX_C"/>
    <property type="match status" value="1"/>
</dbReference>
<dbReference type="GO" id="GO:0008239">
    <property type="term" value="F:dipeptidyl-peptidase activity"/>
    <property type="evidence" value="ECO:0007669"/>
    <property type="project" value="InterPro"/>
</dbReference>
<dbReference type="SUPFAM" id="SSF49785">
    <property type="entry name" value="Galactose-binding domain-like"/>
    <property type="match status" value="1"/>
</dbReference>
<organism evidence="2">
    <name type="scientific">Sheuella amnicola</name>
    <dbReference type="NCBI Taxonomy" id="2707330"/>
    <lineage>
        <taxon>Bacteria</taxon>
        <taxon>Pseudomonadati</taxon>
        <taxon>Pseudomonadota</taxon>
        <taxon>Betaproteobacteria</taxon>
        <taxon>Burkholderiales</taxon>
        <taxon>Alcaligenaceae</taxon>
        <taxon>Sheuella</taxon>
    </lineage>
</organism>
<dbReference type="InterPro" id="IPR005674">
    <property type="entry name" value="CocE/Ser_esterase"/>
</dbReference>
<name>A0A6B2QZR4_9BURK</name>
<dbReference type="InterPro" id="IPR008979">
    <property type="entry name" value="Galactose-bd-like_sf"/>
</dbReference>
<comment type="caution">
    <text evidence="2">The sequence shown here is derived from an EMBL/GenBank/DDBJ whole genome shotgun (WGS) entry which is preliminary data.</text>
</comment>
<protein>
    <submittedName>
        <fullName evidence="2">CocE/NonD family hydrolase</fullName>
    </submittedName>
</protein>
<keyword evidence="2" id="KW-0378">Hydrolase</keyword>
<dbReference type="AlphaFoldDB" id="A0A6B2QZR4"/>
<accession>A0A6B2QZR4</accession>
<evidence type="ECO:0000313" key="2">
    <source>
        <dbReference type="EMBL" id="NDY83541.1"/>
    </source>
</evidence>
<evidence type="ECO:0000259" key="1">
    <source>
        <dbReference type="SMART" id="SM00939"/>
    </source>
</evidence>